<dbReference type="Proteomes" id="UP000045978">
    <property type="component" value="Unassembled WGS sequence"/>
</dbReference>
<accession>A0A0K3A7G2</accession>
<name>A0A0K3A7G2_9XANT</name>
<sequence>MSPIAFSDHLQQSSLRQRTIWLFLGIAAVLLLATLMSETLRWRARWRARGRPSAVLDNLVARIRA</sequence>
<keyword evidence="1" id="KW-1133">Transmembrane helix</keyword>
<gene>
    <name evidence="2" type="ORF">XTPLMG730_3792</name>
</gene>
<keyword evidence="1" id="KW-0472">Membrane</keyword>
<evidence type="ECO:0000313" key="2">
    <source>
        <dbReference type="EMBL" id="CTP93207.1"/>
    </source>
</evidence>
<dbReference type="EMBL" id="CXOJ01000137">
    <property type="protein sequence ID" value="CTP93207.1"/>
    <property type="molecule type" value="Genomic_DNA"/>
</dbReference>
<feature type="transmembrane region" description="Helical" evidence="1">
    <location>
        <begin position="20"/>
        <end position="40"/>
    </location>
</feature>
<evidence type="ECO:0000313" key="3">
    <source>
        <dbReference type="Proteomes" id="UP000045978"/>
    </source>
</evidence>
<evidence type="ECO:0000256" key="1">
    <source>
        <dbReference type="SAM" id="Phobius"/>
    </source>
</evidence>
<proteinExistence type="predicted"/>
<dbReference type="AlphaFoldDB" id="A0A0K3A7G2"/>
<protein>
    <submittedName>
        <fullName evidence="2">Uncharacterized protein</fullName>
    </submittedName>
</protein>
<organism evidence="2 3">
    <name type="scientific">Xanthomonas graminis pv. phlei</name>
    <dbReference type="NCBI Taxonomy" id="487906"/>
    <lineage>
        <taxon>Bacteria</taxon>
        <taxon>Pseudomonadati</taxon>
        <taxon>Pseudomonadota</taxon>
        <taxon>Gammaproteobacteria</taxon>
        <taxon>Lysobacterales</taxon>
        <taxon>Lysobacteraceae</taxon>
        <taxon>Xanthomonas</taxon>
        <taxon>Xanthomonas translucens group</taxon>
        <taxon>Xanthomonas graminis</taxon>
    </lineage>
</organism>
<keyword evidence="1" id="KW-0812">Transmembrane</keyword>
<reference evidence="2 3" key="1">
    <citation type="submission" date="2015-07" db="EMBL/GenBank/DDBJ databases">
        <authorList>
            <person name="Noorani M."/>
        </authorList>
    </citation>
    <scope>NUCLEOTIDE SEQUENCE [LARGE SCALE GENOMIC DNA]</scope>
    <source>
        <strain evidence="2">LMG730</strain>
    </source>
</reference>